<reference evidence="2" key="1">
    <citation type="submission" date="2020-05" db="EMBL/GenBank/DDBJ databases">
        <authorList>
            <person name="Chiriac C."/>
            <person name="Salcher M."/>
            <person name="Ghai R."/>
            <person name="Kavagutti S V."/>
        </authorList>
    </citation>
    <scope>NUCLEOTIDE SEQUENCE</scope>
</reference>
<sequence length="225" mass="24999">MALRREVRENSRVKKSLGLVLASLLLLTSCGAQSQTYAASKSEGVFFTVPKKWHHISNAALNKFEAKNAQGLAAQRQSLVTWQVAYSIAPKVKPSSIFDIDAPKKPVAFARVRNLSADEINAVSLNVLRDVIVPLSQWVSEPTADTPPFDIYDDYEVVEKGARGVRTIFTFTHNGVAQTIDQTAMVSPDRSKVYLFIIRCTNSCYKKNEKLMTEISNSFTVRGAR</sequence>
<dbReference type="EMBL" id="CAEZSM010000010">
    <property type="protein sequence ID" value="CAB4535131.1"/>
    <property type="molecule type" value="Genomic_DNA"/>
</dbReference>
<dbReference type="AlphaFoldDB" id="A0A6J7A080"/>
<organism evidence="2">
    <name type="scientific">freshwater metagenome</name>
    <dbReference type="NCBI Taxonomy" id="449393"/>
    <lineage>
        <taxon>unclassified sequences</taxon>
        <taxon>metagenomes</taxon>
        <taxon>ecological metagenomes</taxon>
    </lineage>
</organism>
<dbReference type="EMBL" id="CAFABD010000085">
    <property type="protein sequence ID" value="CAB4826018.1"/>
    <property type="molecule type" value="Genomic_DNA"/>
</dbReference>
<name>A0A6J7A080_9ZZZZ</name>
<accession>A0A6J7A080</accession>
<proteinExistence type="predicted"/>
<protein>
    <submittedName>
        <fullName evidence="2">Unannotated protein</fullName>
    </submittedName>
</protein>
<dbReference type="PROSITE" id="PS51257">
    <property type="entry name" value="PROKAR_LIPOPROTEIN"/>
    <property type="match status" value="1"/>
</dbReference>
<evidence type="ECO:0000313" key="1">
    <source>
        <dbReference type="EMBL" id="CAB4535131.1"/>
    </source>
</evidence>
<evidence type="ECO:0000313" key="2">
    <source>
        <dbReference type="EMBL" id="CAB4826018.1"/>
    </source>
</evidence>
<gene>
    <name evidence="1" type="ORF">UFOPK1438_00165</name>
    <name evidence="2" type="ORF">UFOPK3166_00640</name>
</gene>